<sequence length="106" mass="11331">MESRRLIPVTLIALVAILLIIQLISESGGISQEAFAIAFLFCIGAFTTLLVTQKDLKLDGKSSAIGGSSSAAPDDNFNSKDERTDRIEAKSELPDPLDEGFDAPFS</sequence>
<keyword evidence="2" id="KW-0812">Transmembrane</keyword>
<protein>
    <submittedName>
        <fullName evidence="3">Uncharacterized protein</fullName>
    </submittedName>
</protein>
<keyword evidence="2" id="KW-0472">Membrane</keyword>
<feature type="transmembrane region" description="Helical" evidence="2">
    <location>
        <begin position="7"/>
        <end position="24"/>
    </location>
</feature>
<feature type="transmembrane region" description="Helical" evidence="2">
    <location>
        <begin position="30"/>
        <end position="51"/>
    </location>
</feature>
<organism evidence="3">
    <name type="scientific">uncultured marine group II/III euryarchaeote KM3_27_D02</name>
    <dbReference type="NCBI Taxonomy" id="1456428"/>
    <lineage>
        <taxon>Archaea</taxon>
        <taxon>Methanobacteriati</taxon>
        <taxon>Methanobacteriota</taxon>
        <taxon>environmental samples</taxon>
    </lineage>
</organism>
<feature type="compositionally biased region" description="Low complexity" evidence="1">
    <location>
        <begin position="63"/>
        <end position="72"/>
    </location>
</feature>
<evidence type="ECO:0000256" key="1">
    <source>
        <dbReference type="SAM" id="MobiDB-lite"/>
    </source>
</evidence>
<feature type="compositionally biased region" description="Basic and acidic residues" evidence="1">
    <location>
        <begin position="77"/>
        <end position="93"/>
    </location>
</feature>
<dbReference type="AlphaFoldDB" id="A0A075GW97"/>
<name>A0A075GW97_9EURY</name>
<feature type="region of interest" description="Disordered" evidence="1">
    <location>
        <begin position="63"/>
        <end position="106"/>
    </location>
</feature>
<accession>A0A075GW97</accession>
<proteinExistence type="predicted"/>
<reference evidence="3" key="1">
    <citation type="journal article" date="2014" name="Genome Biol. Evol.">
        <title>Pangenome evidence for extensive interdomain horizontal transfer affecting lineage core and shell genes in uncultured planktonic thaumarchaeota and euryarchaeota.</title>
        <authorList>
            <person name="Deschamps P."/>
            <person name="Zivanovic Y."/>
            <person name="Moreira D."/>
            <person name="Rodriguez-Valera F."/>
            <person name="Lopez-Garcia P."/>
        </authorList>
    </citation>
    <scope>NUCLEOTIDE SEQUENCE</scope>
</reference>
<keyword evidence="2" id="KW-1133">Transmembrane helix</keyword>
<dbReference type="EMBL" id="KF900822">
    <property type="protein sequence ID" value="AIF08136.1"/>
    <property type="molecule type" value="Genomic_DNA"/>
</dbReference>
<evidence type="ECO:0000313" key="3">
    <source>
        <dbReference type="EMBL" id="AIF08136.1"/>
    </source>
</evidence>
<evidence type="ECO:0000256" key="2">
    <source>
        <dbReference type="SAM" id="Phobius"/>
    </source>
</evidence>
<feature type="compositionally biased region" description="Acidic residues" evidence="1">
    <location>
        <begin position="95"/>
        <end position="106"/>
    </location>
</feature>